<organism evidence="1 2">
    <name type="scientific">Cereibacter sphaeroides</name>
    <name type="common">Rhodobacter sphaeroides</name>
    <dbReference type="NCBI Taxonomy" id="1063"/>
    <lineage>
        <taxon>Bacteria</taxon>
        <taxon>Pseudomonadati</taxon>
        <taxon>Pseudomonadota</taxon>
        <taxon>Alphaproteobacteria</taxon>
        <taxon>Rhodobacterales</taxon>
        <taxon>Paracoccaceae</taxon>
        <taxon>Cereibacter</taxon>
    </lineage>
</organism>
<evidence type="ECO:0000313" key="2">
    <source>
        <dbReference type="Proteomes" id="UP000248975"/>
    </source>
</evidence>
<evidence type="ECO:0000313" key="1">
    <source>
        <dbReference type="EMBL" id="PZQ95057.1"/>
    </source>
</evidence>
<dbReference type="AlphaFoldDB" id="A0A2W5THB2"/>
<dbReference type="Proteomes" id="UP000248975">
    <property type="component" value="Unassembled WGS sequence"/>
</dbReference>
<dbReference type="EMBL" id="QFQS01000010">
    <property type="protein sequence ID" value="PZQ95057.1"/>
    <property type="molecule type" value="Genomic_DNA"/>
</dbReference>
<reference evidence="1 2" key="1">
    <citation type="submission" date="2017-08" db="EMBL/GenBank/DDBJ databases">
        <title>Infants hospitalized years apart are colonized by the same room-sourced microbial strains.</title>
        <authorList>
            <person name="Brooks B."/>
            <person name="Olm M.R."/>
            <person name="Firek B.A."/>
            <person name="Baker R."/>
            <person name="Thomas B.C."/>
            <person name="Morowitz M.J."/>
            <person name="Banfield J.F."/>
        </authorList>
    </citation>
    <scope>NUCLEOTIDE SEQUENCE [LARGE SCALE GENOMIC DNA]</scope>
    <source>
        <strain evidence="1">S2_003_000_R2_11</strain>
    </source>
</reference>
<proteinExistence type="predicted"/>
<gene>
    <name evidence="1" type="ORF">DI533_20585</name>
</gene>
<comment type="caution">
    <text evidence="1">The sequence shown here is derived from an EMBL/GenBank/DDBJ whole genome shotgun (WGS) entry which is preliminary data.</text>
</comment>
<name>A0A2W5THB2_CERSP</name>
<sequence length="62" mass="7112">MRKTLAELKPGDTVRTPNQGVFKIVKLIRVFDTKRGQFFNYETDSPSRRLAGRKGMKVEVIS</sequence>
<accession>A0A2W5THB2</accession>
<protein>
    <submittedName>
        <fullName evidence="1">Uncharacterized protein</fullName>
    </submittedName>
</protein>